<dbReference type="GO" id="GO:0008374">
    <property type="term" value="F:O-acyltransferase activity"/>
    <property type="evidence" value="ECO:0007669"/>
    <property type="project" value="TreeGrafter"/>
</dbReference>
<dbReference type="InterPro" id="IPR051159">
    <property type="entry name" value="Hexapeptide_acetyltransf"/>
</dbReference>
<evidence type="ECO:0000313" key="4">
    <source>
        <dbReference type="Proteomes" id="UP001179483"/>
    </source>
</evidence>
<organism evidence="3 4">
    <name type="scientific">Aerococcus urinaeequi</name>
    <dbReference type="NCBI Taxonomy" id="51665"/>
    <lineage>
        <taxon>Bacteria</taxon>
        <taxon>Bacillati</taxon>
        <taxon>Bacillota</taxon>
        <taxon>Bacilli</taxon>
        <taxon>Lactobacillales</taxon>
        <taxon>Aerococcaceae</taxon>
        <taxon>Aerococcus</taxon>
    </lineage>
</organism>
<evidence type="ECO:0000256" key="2">
    <source>
        <dbReference type="ARBA" id="ARBA00022679"/>
    </source>
</evidence>
<proteinExistence type="inferred from homology"/>
<dbReference type="Proteomes" id="UP001179483">
    <property type="component" value="Chromosome"/>
</dbReference>
<keyword evidence="3" id="KW-0012">Acyltransferase</keyword>
<evidence type="ECO:0000256" key="1">
    <source>
        <dbReference type="ARBA" id="ARBA00007274"/>
    </source>
</evidence>
<dbReference type="AlphaFoldDB" id="A0AAE9XNK2"/>
<dbReference type="PANTHER" id="PTHR23416">
    <property type="entry name" value="SIALIC ACID SYNTHASE-RELATED"/>
    <property type="match status" value="1"/>
</dbReference>
<name>A0AAE9XNK2_9LACT</name>
<dbReference type="InterPro" id="IPR011004">
    <property type="entry name" value="Trimer_LpxA-like_sf"/>
</dbReference>
<protein>
    <submittedName>
        <fullName evidence="3">Acyltransferase</fullName>
    </submittedName>
</protein>
<dbReference type="CDD" id="cd04647">
    <property type="entry name" value="LbH_MAT_like"/>
    <property type="match status" value="1"/>
</dbReference>
<dbReference type="Gene3D" id="2.160.10.10">
    <property type="entry name" value="Hexapeptide repeat proteins"/>
    <property type="match status" value="1"/>
</dbReference>
<dbReference type="GO" id="GO:0005829">
    <property type="term" value="C:cytosol"/>
    <property type="evidence" value="ECO:0007669"/>
    <property type="project" value="TreeGrafter"/>
</dbReference>
<accession>A0AAE9XNK2</accession>
<keyword evidence="2" id="KW-0808">Transferase</keyword>
<sequence>MENAKTGRDIFQKNRNIINLFVKLIKCFPLNFRKKFFIFFRNKKGLSGMAIRYIILKSLAKSLGDNVSVHPGVYLLKPENLSIANNVSIHPMCYIDATGGIQIGNNVSIAHGTSILSSTHEYSDINIPIKYQKIRLGEVVIEDNVWIGAKVTILYQNTISSGAIVGANSLVTRDVVSKSVVGGNPAKLLKMRGN</sequence>
<gene>
    <name evidence="3" type="ORF">PML80_06740</name>
</gene>
<dbReference type="EMBL" id="CP116590">
    <property type="protein sequence ID" value="WCG37220.1"/>
    <property type="molecule type" value="Genomic_DNA"/>
</dbReference>
<comment type="similarity">
    <text evidence="1">Belongs to the transferase hexapeptide repeat family.</text>
</comment>
<dbReference type="SUPFAM" id="SSF51161">
    <property type="entry name" value="Trimeric LpxA-like enzymes"/>
    <property type="match status" value="1"/>
</dbReference>
<evidence type="ECO:0000313" key="3">
    <source>
        <dbReference type="EMBL" id="WCG37220.1"/>
    </source>
</evidence>
<reference evidence="3" key="1">
    <citation type="submission" date="2023-01" db="EMBL/GenBank/DDBJ databases">
        <title>Oxazolidinone resistance genes in florfenicol resistant enterococci from beef cattle and veal calves at slaughter.</title>
        <authorList>
            <person name="Biggel M."/>
        </authorList>
    </citation>
    <scope>NUCLEOTIDE SEQUENCE</scope>
    <source>
        <strain evidence="3">K79-1</strain>
    </source>
</reference>
<dbReference type="RefSeq" id="WP_271735500.1">
    <property type="nucleotide sequence ID" value="NZ_CP116590.1"/>
</dbReference>
<dbReference type="PANTHER" id="PTHR23416:SF23">
    <property type="entry name" value="ACETYLTRANSFERASE C18B11.09C-RELATED"/>
    <property type="match status" value="1"/>
</dbReference>